<evidence type="ECO:0000256" key="2">
    <source>
        <dbReference type="ARBA" id="ARBA00022475"/>
    </source>
</evidence>
<keyword evidence="10" id="KW-1185">Reference proteome</keyword>
<dbReference type="SMART" id="SM00267">
    <property type="entry name" value="GGDEF"/>
    <property type="match status" value="1"/>
</dbReference>
<sequence length="775" mass="86137">MLSFFVADFFIIVAALFISMFFFKKLPDRFHSTIAIRLRIGFYQGVFGTLMMMFSIQLAPAAILDLRLVPVISAAYFGGMRSSVIAAGTIAVVRLFSFGGPSASAASAALLLIGIGLLTGWVADRIHHYWKMWSINLVIITLSTLGSFGVVLQSSNLPLSNLWWLIAFQAAGGLFVSGCVYFLKNTYDEHFLNRKLYTLIHSFQQTDTVQDIYEKALRELTDLFECERASIVMVDNNRYTLAGVLTNGEYVNNSERIELGDIWGLVHAIDGRSTLYPDWTIDRPAGKLDHNAYSRGVRSSIHVPIKHKSHVIGLMNLGSFRRNFFSAHKIKFVEDLMPSIGMALALNEAEARFASIVESSNDGIIITDGDLNIVAWNQGATEVFGYIESEIIGVSVRNLMPAYLREHYVSIIHELSSLKGAAAAGRKTREGLGLHKDGTLFPIELSFTSWAASGQIYFSSIIRNITDRKRAQEEILRLKQDLADTIHYQHGITLKYKKMDGTFIYTLADGQMLQEIGFSPETVVGRPISDVIPPALSGDLYEKYEKAWNGEGVECEIGYRHKTFLLTLNPIFKEGSVSEVVVSMSDMSARKQAEDKLIEANQRLERLSNRDGLTGLANRRSFDHQLERALREGSDSGVPVSLVLLDIDSFKIYNDTYGHQKGDACLKQVARILGETAEHQGFFAARYGGEEFACVMLGADAAAAQQFAELVRAEVARKEMPNERATIPFVTVSIGVASWHREGDGFPPDMVEIADQALYEAKKTGRNRVSRGKTC</sequence>
<dbReference type="Pfam" id="PF13185">
    <property type="entry name" value="GAF_2"/>
    <property type="match status" value="1"/>
</dbReference>
<dbReference type="NCBIfam" id="TIGR00254">
    <property type="entry name" value="GGDEF"/>
    <property type="match status" value="1"/>
</dbReference>
<dbReference type="NCBIfam" id="TIGR00229">
    <property type="entry name" value="sensory_box"/>
    <property type="match status" value="2"/>
</dbReference>
<comment type="caution">
    <text evidence="9">The sequence shown here is derived from an EMBL/GenBank/DDBJ whole genome shotgun (WGS) entry which is preliminary data.</text>
</comment>
<protein>
    <submittedName>
        <fullName evidence="9">Diguanylate cyclase (GGDEF)-like protein/PAS domain S-box-containing protein</fullName>
    </submittedName>
</protein>
<evidence type="ECO:0000259" key="7">
    <source>
        <dbReference type="PROSITE" id="PS50112"/>
    </source>
</evidence>
<evidence type="ECO:0000256" key="4">
    <source>
        <dbReference type="ARBA" id="ARBA00022989"/>
    </source>
</evidence>
<feature type="domain" description="GGDEF" evidence="8">
    <location>
        <begin position="638"/>
        <end position="774"/>
    </location>
</feature>
<dbReference type="GO" id="GO:0000155">
    <property type="term" value="F:phosphorelay sensor kinase activity"/>
    <property type="evidence" value="ECO:0007669"/>
    <property type="project" value="InterPro"/>
</dbReference>
<evidence type="ECO:0000256" key="1">
    <source>
        <dbReference type="ARBA" id="ARBA00004651"/>
    </source>
</evidence>
<dbReference type="GO" id="GO:1902201">
    <property type="term" value="P:negative regulation of bacterial-type flagellum-dependent cell motility"/>
    <property type="evidence" value="ECO:0007669"/>
    <property type="project" value="TreeGrafter"/>
</dbReference>
<feature type="transmembrane region" description="Helical" evidence="6">
    <location>
        <begin position="162"/>
        <end position="183"/>
    </location>
</feature>
<keyword evidence="3 6" id="KW-0812">Transmembrane</keyword>
<comment type="subcellular location">
    <subcellularLocation>
        <location evidence="1">Cell membrane</location>
        <topology evidence="1">Multi-pass membrane protein</topology>
    </subcellularLocation>
</comment>
<name>A0A7W5FNB9_9BACL</name>
<dbReference type="PROSITE" id="PS50112">
    <property type="entry name" value="PAS"/>
    <property type="match status" value="1"/>
</dbReference>
<dbReference type="GO" id="GO:0005886">
    <property type="term" value="C:plasma membrane"/>
    <property type="evidence" value="ECO:0007669"/>
    <property type="project" value="UniProtKB-SubCell"/>
</dbReference>
<dbReference type="Pfam" id="PF07694">
    <property type="entry name" value="5TM-5TMR_LYT"/>
    <property type="match status" value="1"/>
</dbReference>
<organism evidence="9 10">
    <name type="scientific">Paenibacillus phyllosphaerae</name>
    <dbReference type="NCBI Taxonomy" id="274593"/>
    <lineage>
        <taxon>Bacteria</taxon>
        <taxon>Bacillati</taxon>
        <taxon>Bacillota</taxon>
        <taxon>Bacilli</taxon>
        <taxon>Bacillales</taxon>
        <taxon>Paenibacillaceae</taxon>
        <taxon>Paenibacillus</taxon>
    </lineage>
</organism>
<dbReference type="EMBL" id="JACHXK010000006">
    <property type="protein sequence ID" value="MBB3111145.1"/>
    <property type="molecule type" value="Genomic_DNA"/>
</dbReference>
<dbReference type="GO" id="GO:0052621">
    <property type="term" value="F:diguanylate cyclase activity"/>
    <property type="evidence" value="ECO:0007669"/>
    <property type="project" value="TreeGrafter"/>
</dbReference>
<dbReference type="Pfam" id="PF00990">
    <property type="entry name" value="GGDEF"/>
    <property type="match status" value="1"/>
</dbReference>
<feature type="domain" description="PAS" evidence="7">
    <location>
        <begin position="349"/>
        <end position="393"/>
    </location>
</feature>
<feature type="transmembrane region" description="Helical" evidence="6">
    <location>
        <begin position="43"/>
        <end position="63"/>
    </location>
</feature>
<dbReference type="PANTHER" id="PTHR45138:SF9">
    <property type="entry name" value="DIGUANYLATE CYCLASE DGCM-RELATED"/>
    <property type="match status" value="1"/>
</dbReference>
<dbReference type="InterPro" id="IPR003018">
    <property type="entry name" value="GAF"/>
</dbReference>
<dbReference type="SUPFAM" id="SSF55785">
    <property type="entry name" value="PYP-like sensor domain (PAS domain)"/>
    <property type="match status" value="2"/>
</dbReference>
<dbReference type="InterPro" id="IPR029787">
    <property type="entry name" value="Nucleotide_cyclase"/>
</dbReference>
<dbReference type="SUPFAM" id="SSF55073">
    <property type="entry name" value="Nucleotide cyclase"/>
    <property type="match status" value="1"/>
</dbReference>
<dbReference type="FunFam" id="3.30.70.270:FF:000001">
    <property type="entry name" value="Diguanylate cyclase domain protein"/>
    <property type="match status" value="1"/>
</dbReference>
<dbReference type="SMART" id="SM00065">
    <property type="entry name" value="GAF"/>
    <property type="match status" value="1"/>
</dbReference>
<dbReference type="InterPro" id="IPR043128">
    <property type="entry name" value="Rev_trsase/Diguanyl_cyclase"/>
</dbReference>
<dbReference type="Gene3D" id="3.30.450.20">
    <property type="entry name" value="PAS domain"/>
    <property type="match status" value="2"/>
</dbReference>
<keyword evidence="5 6" id="KW-0472">Membrane</keyword>
<evidence type="ECO:0000313" key="9">
    <source>
        <dbReference type="EMBL" id="MBB3111145.1"/>
    </source>
</evidence>
<dbReference type="GO" id="GO:0071555">
    <property type="term" value="P:cell wall organization"/>
    <property type="evidence" value="ECO:0007669"/>
    <property type="project" value="InterPro"/>
</dbReference>
<evidence type="ECO:0000256" key="5">
    <source>
        <dbReference type="ARBA" id="ARBA00023136"/>
    </source>
</evidence>
<dbReference type="Gene3D" id="3.30.70.270">
    <property type="match status" value="1"/>
</dbReference>
<proteinExistence type="predicted"/>
<dbReference type="RefSeq" id="WP_183601012.1">
    <property type="nucleotide sequence ID" value="NZ_JACHXK010000006.1"/>
</dbReference>
<gene>
    <name evidence="9" type="ORF">FHS18_003213</name>
</gene>
<feature type="transmembrane region" description="Helical" evidence="6">
    <location>
        <begin position="103"/>
        <end position="123"/>
    </location>
</feature>
<feature type="transmembrane region" description="Helical" evidence="6">
    <location>
        <begin position="6"/>
        <end position="23"/>
    </location>
</feature>
<dbReference type="InterPro" id="IPR029016">
    <property type="entry name" value="GAF-like_dom_sf"/>
</dbReference>
<dbReference type="PROSITE" id="PS50887">
    <property type="entry name" value="GGDEF"/>
    <property type="match status" value="1"/>
</dbReference>
<feature type="transmembrane region" description="Helical" evidence="6">
    <location>
        <begin position="129"/>
        <end position="150"/>
    </location>
</feature>
<feature type="transmembrane region" description="Helical" evidence="6">
    <location>
        <begin position="75"/>
        <end position="96"/>
    </location>
</feature>
<dbReference type="SUPFAM" id="SSF55781">
    <property type="entry name" value="GAF domain-like"/>
    <property type="match status" value="1"/>
</dbReference>
<dbReference type="CDD" id="cd00130">
    <property type="entry name" value="PAS"/>
    <property type="match status" value="2"/>
</dbReference>
<dbReference type="AlphaFoldDB" id="A0A7W5FNB9"/>
<dbReference type="InterPro" id="IPR000014">
    <property type="entry name" value="PAS"/>
</dbReference>
<reference evidence="9 10" key="1">
    <citation type="submission" date="2020-08" db="EMBL/GenBank/DDBJ databases">
        <title>Genomic Encyclopedia of Type Strains, Phase III (KMG-III): the genomes of soil and plant-associated and newly described type strains.</title>
        <authorList>
            <person name="Whitman W."/>
        </authorList>
    </citation>
    <scope>NUCLEOTIDE SEQUENCE [LARGE SCALE GENOMIC DNA]</scope>
    <source>
        <strain evidence="9 10">CECT 5862</strain>
    </source>
</reference>
<dbReference type="Gene3D" id="3.30.450.40">
    <property type="match status" value="1"/>
</dbReference>
<dbReference type="PANTHER" id="PTHR45138">
    <property type="entry name" value="REGULATORY COMPONENTS OF SENSORY TRANSDUCTION SYSTEM"/>
    <property type="match status" value="1"/>
</dbReference>
<dbReference type="SMART" id="SM00091">
    <property type="entry name" value="PAS"/>
    <property type="match status" value="2"/>
</dbReference>
<dbReference type="CDD" id="cd01949">
    <property type="entry name" value="GGDEF"/>
    <property type="match status" value="1"/>
</dbReference>
<dbReference type="GO" id="GO:0043709">
    <property type="term" value="P:cell adhesion involved in single-species biofilm formation"/>
    <property type="evidence" value="ECO:0007669"/>
    <property type="project" value="TreeGrafter"/>
</dbReference>
<evidence type="ECO:0000259" key="8">
    <source>
        <dbReference type="PROSITE" id="PS50887"/>
    </source>
</evidence>
<dbReference type="Proteomes" id="UP000570361">
    <property type="component" value="Unassembled WGS sequence"/>
</dbReference>
<dbReference type="InterPro" id="IPR011620">
    <property type="entry name" value="Sig_transdc_His_kinase_LytS_TM"/>
</dbReference>
<evidence type="ECO:0000256" key="3">
    <source>
        <dbReference type="ARBA" id="ARBA00022692"/>
    </source>
</evidence>
<dbReference type="InterPro" id="IPR050469">
    <property type="entry name" value="Diguanylate_Cyclase"/>
</dbReference>
<evidence type="ECO:0000313" key="10">
    <source>
        <dbReference type="Proteomes" id="UP000570361"/>
    </source>
</evidence>
<dbReference type="InterPro" id="IPR000160">
    <property type="entry name" value="GGDEF_dom"/>
</dbReference>
<dbReference type="Pfam" id="PF13426">
    <property type="entry name" value="PAS_9"/>
    <property type="match status" value="1"/>
</dbReference>
<keyword evidence="4 6" id="KW-1133">Transmembrane helix</keyword>
<dbReference type="InterPro" id="IPR035965">
    <property type="entry name" value="PAS-like_dom_sf"/>
</dbReference>
<keyword evidence="2" id="KW-1003">Cell membrane</keyword>
<accession>A0A7W5FNB9</accession>
<evidence type="ECO:0000256" key="6">
    <source>
        <dbReference type="SAM" id="Phobius"/>
    </source>
</evidence>